<dbReference type="Gene3D" id="1.10.10.60">
    <property type="entry name" value="Homeodomain-like"/>
    <property type="match status" value="1"/>
</dbReference>
<dbReference type="STRING" id="6832.A0A553NZS5"/>
<evidence type="ECO:0000256" key="11">
    <source>
        <dbReference type="SAM" id="MobiDB-lite"/>
    </source>
</evidence>
<dbReference type="GO" id="GO:0003779">
    <property type="term" value="F:actin binding"/>
    <property type="evidence" value="ECO:0007669"/>
    <property type="project" value="InterPro"/>
</dbReference>
<evidence type="ECO:0000256" key="9">
    <source>
        <dbReference type="ARBA" id="ARBA00048336"/>
    </source>
</evidence>
<gene>
    <name evidence="16" type="ORF">TCAL_04833</name>
</gene>
<feature type="domain" description="Tyrosine-protein phosphatase" evidence="12">
    <location>
        <begin position="278"/>
        <end position="420"/>
    </location>
</feature>
<feature type="domain" description="Tyrosine specific protein phosphatases" evidence="13">
    <location>
        <begin position="340"/>
        <end position="398"/>
    </location>
</feature>
<evidence type="ECO:0000313" key="17">
    <source>
        <dbReference type="Proteomes" id="UP000318571"/>
    </source>
</evidence>
<dbReference type="PROSITE" id="PS51998">
    <property type="entry name" value="DEK_C"/>
    <property type="match status" value="1"/>
</dbReference>
<organism evidence="16 17">
    <name type="scientific">Tigriopus californicus</name>
    <name type="common">Marine copepod</name>
    <dbReference type="NCBI Taxonomy" id="6832"/>
    <lineage>
        <taxon>Eukaryota</taxon>
        <taxon>Metazoa</taxon>
        <taxon>Ecdysozoa</taxon>
        <taxon>Arthropoda</taxon>
        <taxon>Crustacea</taxon>
        <taxon>Multicrustacea</taxon>
        <taxon>Hexanauplia</taxon>
        <taxon>Copepoda</taxon>
        <taxon>Harpacticoida</taxon>
        <taxon>Harpacticidae</taxon>
        <taxon>Tigriopus</taxon>
    </lineage>
</organism>
<evidence type="ECO:0000256" key="1">
    <source>
        <dbReference type="ARBA" id="ARBA00004245"/>
    </source>
</evidence>
<dbReference type="GO" id="GO:0004722">
    <property type="term" value="F:protein serine/threonine phosphatase activity"/>
    <property type="evidence" value="ECO:0007669"/>
    <property type="project" value="UniProtKB-EC"/>
</dbReference>
<dbReference type="Gene3D" id="3.90.190.10">
    <property type="entry name" value="Protein tyrosine phosphatase superfamily"/>
    <property type="match status" value="1"/>
</dbReference>
<comment type="subcellular location">
    <subcellularLocation>
        <location evidence="1">Cytoplasm</location>
        <location evidence="1">Cytoskeleton</location>
    </subcellularLocation>
</comment>
<keyword evidence="5" id="KW-0904">Protein phosphatase</keyword>
<evidence type="ECO:0000256" key="6">
    <source>
        <dbReference type="ARBA" id="ARBA00023212"/>
    </source>
</evidence>
<comment type="caution">
    <text evidence="16">The sequence shown here is derived from an EMBL/GenBank/DDBJ whole genome shotgun (WGS) entry which is preliminary data.</text>
</comment>
<evidence type="ECO:0000259" key="13">
    <source>
        <dbReference type="PROSITE" id="PS50056"/>
    </source>
</evidence>
<evidence type="ECO:0000259" key="12">
    <source>
        <dbReference type="PROSITE" id="PS50054"/>
    </source>
</evidence>
<dbReference type="PROSITE" id="PS50054">
    <property type="entry name" value="TYR_PHOSPHATASE_DUAL"/>
    <property type="match status" value="1"/>
</dbReference>
<dbReference type="InterPro" id="IPR000717">
    <property type="entry name" value="PCI_dom"/>
</dbReference>
<dbReference type="FunFam" id="3.90.190.10:FF:000004">
    <property type="entry name" value="Protein phosphatase Slingshot homolog 2"/>
    <property type="match status" value="1"/>
</dbReference>
<evidence type="ECO:0000256" key="8">
    <source>
        <dbReference type="ARBA" id="ARBA00033214"/>
    </source>
</evidence>
<dbReference type="InterPro" id="IPR043587">
    <property type="entry name" value="Phosphatase_SSH-like"/>
</dbReference>
<dbReference type="FunFam" id="1.10.10.10:FF:000146">
    <property type="entry name" value="PCI domain-containing protein 2 homolog"/>
    <property type="match status" value="1"/>
</dbReference>
<keyword evidence="6" id="KW-0206">Cytoskeleton</keyword>
<evidence type="ECO:0000259" key="15">
    <source>
        <dbReference type="PROSITE" id="PS51998"/>
    </source>
</evidence>
<evidence type="ECO:0000256" key="5">
    <source>
        <dbReference type="ARBA" id="ARBA00022912"/>
    </source>
</evidence>
<evidence type="ECO:0000256" key="2">
    <source>
        <dbReference type="ARBA" id="ARBA00009580"/>
    </source>
</evidence>
<dbReference type="Pfam" id="PF01399">
    <property type="entry name" value="PCI"/>
    <property type="match status" value="1"/>
</dbReference>
<feature type="region of interest" description="Disordered" evidence="11">
    <location>
        <begin position="437"/>
        <end position="466"/>
    </location>
</feature>
<name>A0A553NZS5_TIGCA</name>
<dbReference type="GO" id="GO:0005856">
    <property type="term" value="C:cytoskeleton"/>
    <property type="evidence" value="ECO:0007669"/>
    <property type="project" value="UniProtKB-SubCell"/>
</dbReference>
<dbReference type="InterPro" id="IPR000340">
    <property type="entry name" value="Dual-sp_phosphatase_cat-dom"/>
</dbReference>
<dbReference type="SMART" id="SM00753">
    <property type="entry name" value="PAM"/>
    <property type="match status" value="1"/>
</dbReference>
<dbReference type="InterPro" id="IPR020422">
    <property type="entry name" value="TYR_PHOSPHATASE_DUAL_dom"/>
</dbReference>
<comment type="similarity">
    <text evidence="2">Belongs to the protein-tyrosine phosphatase family.</text>
</comment>
<dbReference type="Pfam" id="PF08766">
    <property type="entry name" value="DEK_C"/>
    <property type="match status" value="1"/>
</dbReference>
<evidence type="ECO:0000256" key="3">
    <source>
        <dbReference type="ARBA" id="ARBA00013081"/>
    </source>
</evidence>
<dbReference type="InterPro" id="IPR000387">
    <property type="entry name" value="Tyr_Pase_dom"/>
</dbReference>
<feature type="region of interest" description="Disordered" evidence="11">
    <location>
        <begin position="699"/>
        <end position="721"/>
    </location>
</feature>
<dbReference type="InterPro" id="IPR016130">
    <property type="entry name" value="Tyr_Pase_AS"/>
</dbReference>
<evidence type="ECO:0000256" key="7">
    <source>
        <dbReference type="ARBA" id="ARBA00025771"/>
    </source>
</evidence>
<feature type="domain" description="DEK-C" evidence="15">
    <location>
        <begin position="220"/>
        <end position="275"/>
    </location>
</feature>
<comment type="similarity">
    <text evidence="7">Belongs to the CSN12 family.</text>
</comment>
<comment type="catalytic activity">
    <reaction evidence="9">
        <text>O-phospho-L-threonyl-[protein] + H2O = L-threonyl-[protein] + phosphate</text>
        <dbReference type="Rhea" id="RHEA:47004"/>
        <dbReference type="Rhea" id="RHEA-COMP:11060"/>
        <dbReference type="Rhea" id="RHEA-COMP:11605"/>
        <dbReference type="ChEBI" id="CHEBI:15377"/>
        <dbReference type="ChEBI" id="CHEBI:30013"/>
        <dbReference type="ChEBI" id="CHEBI:43474"/>
        <dbReference type="ChEBI" id="CHEBI:61977"/>
        <dbReference type="EC" id="3.1.3.16"/>
    </reaction>
</comment>
<dbReference type="Pfam" id="PF00782">
    <property type="entry name" value="DSPc"/>
    <property type="match status" value="1"/>
</dbReference>
<evidence type="ECO:0000256" key="4">
    <source>
        <dbReference type="ARBA" id="ARBA00022801"/>
    </source>
</evidence>
<dbReference type="PROSITE" id="PS00383">
    <property type="entry name" value="TYR_PHOSPHATASE_1"/>
    <property type="match status" value="1"/>
</dbReference>
<feature type="domain" description="PCI" evidence="14">
    <location>
        <begin position="955"/>
        <end position="1136"/>
    </location>
</feature>
<dbReference type="EMBL" id="VCGU01000009">
    <property type="protein sequence ID" value="TRY70927.1"/>
    <property type="molecule type" value="Genomic_DNA"/>
</dbReference>
<dbReference type="PROSITE" id="PS50056">
    <property type="entry name" value="TYR_PHOSPHATASE_2"/>
    <property type="match status" value="1"/>
</dbReference>
<accession>A0A553NZS5</accession>
<sequence>MMHHGSPRSNALAVVGLGPVREPASASQPRLLRASSSSPIPTPSWPISSLTADTAATAGHAGTVLAMDSGLASSGREPRVPVGGLSGPRVVLTWPSDQFHAEIRALGLIHPEDRLVQTIRIESSYPDRTRYLSIVALGGAAGTRDPTAGPDLEEVHRYCLVGLDRRPSPRADPPLDVTTSCVNEWHWMADVLVRRPSSPRRLIRASGDSSTSLLDWDPVLDTQGVIRTRLKRIMQAADLDSITSKSIRNQLERDMKQDLEQYKSFIDKEILVILGQMDPASEILDYLYLGSEWNASNLEELQQNGITHILNVTREIDNFFPSVFKYQNIREYDEEATDLLRYLDRTYRFIKEARMASGKVLVHCKMGISRSATVTVSYLMKEYGLPLSDALFKVKQCRSIVNPNKSFCKQLEVYEGILGAIRHRHVSFDLYRSKSESSLVPSPDLSDKGEAGSGAGELGSMIDPIPLSRPTTNVDIKALTTVFSRPASEPLYLRPKSWSPSEKVTDRLIPKHGDDSDSEAKRDDCQCFGELTGHRCSSEPNHEMENTDSEGHPRPISVVEAKNVGYLMPTTPPPPVNTSLYDPSCDCDMELELGVPEHPVLIHDDDEDVTKSAQTDVIVQSLSNLPLQMRTTSQLDEFHFQGRNPASKSNLPLQRKTASSMVPKQIKIQPYENSTGLNLNVDSNPSMTVGLESTLLAQTSTTSEDTQSQSEPIGIPTPEPLIPDELSVKTLANMFDYKCLFACFVSRRMTSLQSYLDAISEAWDAYRSDELASLLSLSDAHAQYPRLLVEDPSEEVDQTLDEVIADLVLDHLKVLYEMDRNDPMEAYEHQKSLVTNFNKLLSSQKDQNWPLPIMHVICLDLRRIATRADQELSKRGGKPGATLEKAAELMMNCFRTCALDSKSAEDVTKRWGMLNIVNQLFKIYFKVNKMHLCKPLIRAIESSPLKERYATAQLVTYKYFVGRKRMFDNDFKAAEEYLRFAFEHCHASSIKNKRSTLIYLIPVKMLLGQMPKDDLLAKYNLLQFKEIVRSVKDGHLLRLNEALERNEKFFISCGIFLILEKLKIITYRNLFKKVSVEMKTHQIPVDAFLVALKMMNVEDIDQDETQCIIANLIYEGKIKGYISHQHQKLVVSKQQPFPPLSATSW</sequence>
<dbReference type="SUPFAM" id="SSF52799">
    <property type="entry name" value="(Phosphotyrosine protein) phosphatases II"/>
    <property type="match status" value="1"/>
</dbReference>
<feature type="compositionally biased region" description="Low complexity" evidence="11">
    <location>
        <begin position="699"/>
        <end position="711"/>
    </location>
</feature>
<dbReference type="Gene3D" id="1.10.10.10">
    <property type="entry name" value="Winged helix-like DNA-binding domain superfamily/Winged helix DNA-binding domain"/>
    <property type="match status" value="1"/>
</dbReference>
<feature type="region of interest" description="Disordered" evidence="11">
    <location>
        <begin position="22"/>
        <end position="43"/>
    </location>
</feature>
<dbReference type="PANTHER" id="PTHR45864:SF2">
    <property type="entry name" value="PROTEIN PHOSPHATASE SLINGSHOT"/>
    <property type="match status" value="1"/>
</dbReference>
<dbReference type="GO" id="GO:0030837">
    <property type="term" value="P:negative regulation of actin filament polymerization"/>
    <property type="evidence" value="ECO:0007669"/>
    <property type="project" value="InterPro"/>
</dbReference>
<proteinExistence type="inferred from homology"/>
<dbReference type="OMA" id="ANMFDYK"/>
<dbReference type="Proteomes" id="UP000318571">
    <property type="component" value="Chromosome 9"/>
</dbReference>
<dbReference type="SMART" id="SM00195">
    <property type="entry name" value="DSPc"/>
    <property type="match status" value="1"/>
</dbReference>
<dbReference type="InterPro" id="IPR029021">
    <property type="entry name" value="Prot-tyrosine_phosphatase-like"/>
</dbReference>
<evidence type="ECO:0000256" key="10">
    <source>
        <dbReference type="ARBA" id="ARBA00072421"/>
    </source>
</evidence>
<dbReference type="SUPFAM" id="SSF109715">
    <property type="entry name" value="DEK C-terminal domain"/>
    <property type="match status" value="1"/>
</dbReference>
<reference evidence="16 17" key="1">
    <citation type="journal article" date="2018" name="Nat. Ecol. Evol.">
        <title>Genomic signatures of mitonuclear coevolution across populations of Tigriopus californicus.</title>
        <authorList>
            <person name="Barreto F.S."/>
            <person name="Watson E.T."/>
            <person name="Lima T.G."/>
            <person name="Willett C.S."/>
            <person name="Edmands S."/>
            <person name="Li W."/>
            <person name="Burton R.S."/>
        </authorList>
    </citation>
    <scope>NUCLEOTIDE SEQUENCE [LARGE SCALE GENOMIC DNA]</scope>
    <source>
        <strain evidence="16 17">San Diego</strain>
    </source>
</reference>
<dbReference type="PANTHER" id="PTHR45864">
    <property type="entry name" value="SLINGSHOT PROTEIN PHOSPHATASE HOMOLOG"/>
    <property type="match status" value="1"/>
</dbReference>
<dbReference type="PROSITE" id="PS50250">
    <property type="entry name" value="PCI"/>
    <property type="match status" value="1"/>
</dbReference>
<dbReference type="EC" id="3.1.3.16" evidence="3"/>
<dbReference type="InterPro" id="IPR036388">
    <property type="entry name" value="WH-like_DNA-bd_sf"/>
</dbReference>
<protein>
    <recommendedName>
        <fullName evidence="10">PCI domain-containing protein 2 homolog</fullName>
        <ecNumber evidence="3">3.1.3.16</ecNumber>
    </recommendedName>
    <alternativeName>
        <fullName evidence="8">CSN12-like protein</fullName>
    </alternativeName>
</protein>
<evidence type="ECO:0000313" key="16">
    <source>
        <dbReference type="EMBL" id="TRY70927.1"/>
    </source>
</evidence>
<keyword evidence="6" id="KW-0963">Cytoplasm</keyword>
<keyword evidence="4" id="KW-0378">Hydrolase</keyword>
<dbReference type="AlphaFoldDB" id="A0A553NZS5"/>
<evidence type="ECO:0000259" key="14">
    <source>
        <dbReference type="PROSITE" id="PS50250"/>
    </source>
</evidence>
<dbReference type="InterPro" id="IPR014876">
    <property type="entry name" value="DEK_C"/>
</dbReference>
<keyword evidence="17" id="KW-1185">Reference proteome</keyword>